<name>A0A2J6R7A1_HYAVF</name>
<reference evidence="2 3" key="1">
    <citation type="submission" date="2016-04" db="EMBL/GenBank/DDBJ databases">
        <title>A degradative enzymes factory behind the ericoid mycorrhizal symbiosis.</title>
        <authorList>
            <consortium name="DOE Joint Genome Institute"/>
            <person name="Martino E."/>
            <person name="Morin E."/>
            <person name="Grelet G."/>
            <person name="Kuo A."/>
            <person name="Kohler A."/>
            <person name="Daghino S."/>
            <person name="Barry K."/>
            <person name="Choi C."/>
            <person name="Cichocki N."/>
            <person name="Clum A."/>
            <person name="Copeland A."/>
            <person name="Hainaut M."/>
            <person name="Haridas S."/>
            <person name="Labutti K."/>
            <person name="Lindquist E."/>
            <person name="Lipzen A."/>
            <person name="Khouja H.-R."/>
            <person name="Murat C."/>
            <person name="Ohm R."/>
            <person name="Olson A."/>
            <person name="Spatafora J."/>
            <person name="Veneault-Fourrey C."/>
            <person name="Henrissat B."/>
            <person name="Grigoriev I."/>
            <person name="Martin F."/>
            <person name="Perotto S."/>
        </authorList>
    </citation>
    <scope>NUCLEOTIDE SEQUENCE [LARGE SCALE GENOMIC DNA]</scope>
    <source>
        <strain evidence="2 3">F</strain>
    </source>
</reference>
<dbReference type="EMBL" id="KZ613954">
    <property type="protein sequence ID" value="PMD34395.1"/>
    <property type="molecule type" value="Genomic_DNA"/>
</dbReference>
<dbReference type="AlphaFoldDB" id="A0A2J6R7A1"/>
<gene>
    <name evidence="2" type="ORF">L207DRAFT_140260</name>
</gene>
<evidence type="ECO:0000313" key="2">
    <source>
        <dbReference type="EMBL" id="PMD34395.1"/>
    </source>
</evidence>
<accession>A0A2J6R7A1</accession>
<evidence type="ECO:0000313" key="3">
    <source>
        <dbReference type="Proteomes" id="UP000235786"/>
    </source>
</evidence>
<protein>
    <submittedName>
        <fullName evidence="2">Uncharacterized protein</fullName>
    </submittedName>
</protein>
<dbReference type="Proteomes" id="UP000235786">
    <property type="component" value="Unassembled WGS sequence"/>
</dbReference>
<proteinExistence type="predicted"/>
<feature type="compositionally biased region" description="Polar residues" evidence="1">
    <location>
        <begin position="227"/>
        <end position="259"/>
    </location>
</feature>
<feature type="region of interest" description="Disordered" evidence="1">
    <location>
        <begin position="227"/>
        <end position="283"/>
    </location>
</feature>
<evidence type="ECO:0000256" key="1">
    <source>
        <dbReference type="SAM" id="MobiDB-lite"/>
    </source>
</evidence>
<sequence length="318" mass="35255">MSSKQTSLPNCDVPIGVIDSLLGQGLGYDEWEARLKTLGYGHFWNETLKNFVIKREFEYFKDEILQLRREPNTASKGKDVQKTNSSESIMKRLQGLEWAKEKRSEKEQRLQSKRLLGKDAKKRAFQQYVKNWEQVEPSGTSSAKFYGETNTPASQSVARSAKNNEAFISAPPPMDSQLSPTRISPPTHQIYGSTQPTMQGIGWRMQNSDPSPSYSPSANLALYNPTTYQLSPPSYRPQNPTSQTSNTSAFTSTHSNSVGGYQMGTAEGTTPTANTTPPAPTNTAGWVEGIYSIGLTEENDAAAQLDWMAANNDVRRHS</sequence>
<dbReference type="OrthoDB" id="3559171at2759"/>
<feature type="compositionally biased region" description="Low complexity" evidence="1">
    <location>
        <begin position="264"/>
        <end position="283"/>
    </location>
</feature>
<keyword evidence="3" id="KW-1185">Reference proteome</keyword>
<organism evidence="2 3">
    <name type="scientific">Hyaloscypha variabilis (strain UAMH 11265 / GT02V1 / F)</name>
    <name type="common">Meliniomyces variabilis</name>
    <dbReference type="NCBI Taxonomy" id="1149755"/>
    <lineage>
        <taxon>Eukaryota</taxon>
        <taxon>Fungi</taxon>
        <taxon>Dikarya</taxon>
        <taxon>Ascomycota</taxon>
        <taxon>Pezizomycotina</taxon>
        <taxon>Leotiomycetes</taxon>
        <taxon>Helotiales</taxon>
        <taxon>Hyaloscyphaceae</taxon>
        <taxon>Hyaloscypha</taxon>
        <taxon>Hyaloscypha variabilis</taxon>
    </lineage>
</organism>